<keyword evidence="3" id="KW-1185">Reference proteome</keyword>
<accession>A0A1M7AVK8</accession>
<sequence>MENKTQETSFTVGLFQPEDAPGVGDLFRAVYGEGYPVKLYYNPNELREAFKKKEVLPFVAKDQDGALIGVASIYRSSPFERLYESGSGIVLPQYRGAGIASRLQGMLADRKLLKELQIEGLWGEAVANHVFMQKISVKMGFCEAGLEVDLMPAEAYDREKSAAGRVGAVIGYRTVKPRPHTVYLPGCYGEELRFLYQDMDDARLLEKAHASVPADGATSVDPTIYDFAQVARFAIHSIGPGFSEAFQKKETEIREANNIQVCQAWVKLSHPWCAAAVEALKGQGYFLGGLLPRWFDDDGLLMQKILHTPNWEGVKLYSDRARRIMDMAYKDWESVKGVK</sequence>
<gene>
    <name evidence="2" type="ORF">SAMN02745216_05233</name>
</gene>
<reference evidence="3" key="1">
    <citation type="submission" date="2016-11" db="EMBL/GenBank/DDBJ databases">
        <authorList>
            <person name="Varghese N."/>
            <person name="Submissions S."/>
        </authorList>
    </citation>
    <scope>NUCLEOTIDE SEQUENCE [LARGE SCALE GENOMIC DNA]</scope>
    <source>
        <strain evidence="3">DSM 16219</strain>
    </source>
</reference>
<proteinExistence type="predicted"/>
<dbReference type="RefSeq" id="WP_073479180.1">
    <property type="nucleotide sequence ID" value="NZ_FQZU01000074.1"/>
</dbReference>
<organism evidence="2 3">
    <name type="scientific">Desulfatibacillum alkenivorans DSM 16219</name>
    <dbReference type="NCBI Taxonomy" id="1121393"/>
    <lineage>
        <taxon>Bacteria</taxon>
        <taxon>Pseudomonadati</taxon>
        <taxon>Thermodesulfobacteriota</taxon>
        <taxon>Desulfobacteria</taxon>
        <taxon>Desulfobacterales</taxon>
        <taxon>Desulfatibacillaceae</taxon>
        <taxon>Desulfatibacillum</taxon>
    </lineage>
</organism>
<dbReference type="InterPro" id="IPR016181">
    <property type="entry name" value="Acyl_CoA_acyltransferase"/>
</dbReference>
<dbReference type="PROSITE" id="PS51186">
    <property type="entry name" value="GNAT"/>
    <property type="match status" value="1"/>
</dbReference>
<evidence type="ECO:0000259" key="1">
    <source>
        <dbReference type="PROSITE" id="PS51186"/>
    </source>
</evidence>
<feature type="domain" description="N-acetyltransferase" evidence="1">
    <location>
        <begin position="10"/>
        <end position="163"/>
    </location>
</feature>
<evidence type="ECO:0000313" key="3">
    <source>
        <dbReference type="Proteomes" id="UP000183994"/>
    </source>
</evidence>
<dbReference type="Gene3D" id="3.40.630.30">
    <property type="match status" value="1"/>
</dbReference>
<dbReference type="AlphaFoldDB" id="A0A1M7AVK8"/>
<dbReference type="SUPFAM" id="SSF55729">
    <property type="entry name" value="Acyl-CoA N-acyltransferases (Nat)"/>
    <property type="match status" value="1"/>
</dbReference>
<dbReference type="InterPro" id="IPR000182">
    <property type="entry name" value="GNAT_dom"/>
</dbReference>
<dbReference type="OrthoDB" id="5412651at2"/>
<name>A0A1M7AVK8_9BACT</name>
<evidence type="ECO:0000313" key="2">
    <source>
        <dbReference type="EMBL" id="SHL46711.1"/>
    </source>
</evidence>
<protein>
    <submittedName>
        <fullName evidence="2">N-acetylglutamate synthase, GNAT family</fullName>
    </submittedName>
</protein>
<dbReference type="Proteomes" id="UP000183994">
    <property type="component" value="Unassembled WGS sequence"/>
</dbReference>
<dbReference type="STRING" id="1121393.SAMN02745216_05233"/>
<dbReference type="Pfam" id="PF00583">
    <property type="entry name" value="Acetyltransf_1"/>
    <property type="match status" value="1"/>
</dbReference>
<dbReference type="GO" id="GO:0016747">
    <property type="term" value="F:acyltransferase activity, transferring groups other than amino-acyl groups"/>
    <property type="evidence" value="ECO:0007669"/>
    <property type="project" value="InterPro"/>
</dbReference>
<dbReference type="EMBL" id="FQZU01000074">
    <property type="protein sequence ID" value="SHL46711.1"/>
    <property type="molecule type" value="Genomic_DNA"/>
</dbReference>
<dbReference type="CDD" id="cd04301">
    <property type="entry name" value="NAT_SF"/>
    <property type="match status" value="1"/>
</dbReference>